<evidence type="ECO:0000259" key="5">
    <source>
        <dbReference type="PROSITE" id="PS50011"/>
    </source>
</evidence>
<organism evidence="6 7">
    <name type="scientific">Coptis chinensis</name>
    <dbReference type="NCBI Taxonomy" id="261450"/>
    <lineage>
        <taxon>Eukaryota</taxon>
        <taxon>Viridiplantae</taxon>
        <taxon>Streptophyta</taxon>
        <taxon>Embryophyta</taxon>
        <taxon>Tracheophyta</taxon>
        <taxon>Spermatophyta</taxon>
        <taxon>Magnoliopsida</taxon>
        <taxon>Ranunculales</taxon>
        <taxon>Ranunculaceae</taxon>
        <taxon>Coptidoideae</taxon>
        <taxon>Coptis</taxon>
    </lineage>
</organism>
<dbReference type="AlphaFoldDB" id="A0A835M0U8"/>
<dbReference type="EMBL" id="JADFTS010000004">
    <property type="protein sequence ID" value="KAF9612217.1"/>
    <property type="molecule type" value="Genomic_DNA"/>
</dbReference>
<feature type="region of interest" description="Disordered" evidence="4">
    <location>
        <begin position="35"/>
        <end position="98"/>
    </location>
</feature>
<dbReference type="FunFam" id="1.10.510.10:FF:000620">
    <property type="entry name" value="Putative serine/threonine-protein kinase"/>
    <property type="match status" value="1"/>
</dbReference>
<evidence type="ECO:0000313" key="6">
    <source>
        <dbReference type="EMBL" id="KAF9612217.1"/>
    </source>
</evidence>
<dbReference type="InterPro" id="IPR050108">
    <property type="entry name" value="CDK"/>
</dbReference>
<feature type="compositionally biased region" description="Polar residues" evidence="4">
    <location>
        <begin position="501"/>
        <end position="510"/>
    </location>
</feature>
<evidence type="ECO:0000256" key="3">
    <source>
        <dbReference type="ARBA" id="ARBA00022840"/>
    </source>
</evidence>
<sequence length="600" mass="66668">MGACVQSRPSTYSPPRGIEKMKLENGYIVGKVRGVGGRPVGKKNYSRELDKTSRRKGDSNKSINISVVGSGGAGDEKGDKNIRREGNKEGGGGNASQRILLDKEAVGDELVDGWPKWLTDNIPREALVGLVPKSAESYDKLDKLEGLATSRMQYSLYLVFDFMLTDLSRIISRPDGRLTEPQVKCYTQQLLSGLQHCHERGILHRDIKGSNLLIDKDGMLKIADFGLANYFNPNEKRPLTSRVVTLWYRAPELLLGATDYGIGIDLWSAGCLMAEMFAGRPIMPGRTEVEQLHRIFKLCGSPSEDYWKKLKLPTSFQPPQPYKPSLLESFRDFPESSLGLLTVLLSLDPAYRGTTSSALQSEFFTTSPLACELSGLPVIYREEEPAHVEKIKNKASKTKRSRTQRERRKRDLSLENAKGDSGSSKETVETQFHQSQLQMTRLGCSGLLPRDTVQNSIPVVSSSNGTTGSLTLLLKWCGEVVQLNGEATIRTINSFEMSRFHTGSASSSVKPSVREENSPPPPFPGIISHRNDSPRTDGHPNATKNIKNMPPLPTTKTSTAKYKEGKRNINRSGLDRRSVSTRDFRQLEGQDFAKRYILDE</sequence>
<feature type="region of interest" description="Disordered" evidence="4">
    <location>
        <begin position="501"/>
        <end position="581"/>
    </location>
</feature>
<evidence type="ECO:0000256" key="4">
    <source>
        <dbReference type="SAM" id="MobiDB-lite"/>
    </source>
</evidence>
<feature type="compositionally biased region" description="Polar residues" evidence="4">
    <location>
        <begin position="421"/>
        <end position="434"/>
    </location>
</feature>
<dbReference type="Proteomes" id="UP000631114">
    <property type="component" value="Unassembled WGS sequence"/>
</dbReference>
<evidence type="ECO:0000256" key="1">
    <source>
        <dbReference type="ARBA" id="ARBA00006485"/>
    </source>
</evidence>
<dbReference type="GO" id="GO:0008353">
    <property type="term" value="F:RNA polymerase II CTD heptapeptide repeat kinase activity"/>
    <property type="evidence" value="ECO:0007669"/>
    <property type="project" value="TreeGrafter"/>
</dbReference>
<dbReference type="PANTHER" id="PTHR24056:SF425">
    <property type="entry name" value="PROTEIN KINASE DOMAIN-CONTAINING PROTEIN"/>
    <property type="match status" value="1"/>
</dbReference>
<protein>
    <recommendedName>
        <fullName evidence="5">Protein kinase domain-containing protein</fullName>
    </recommendedName>
</protein>
<evidence type="ECO:0000256" key="2">
    <source>
        <dbReference type="ARBA" id="ARBA00022741"/>
    </source>
</evidence>
<keyword evidence="2" id="KW-0547">Nucleotide-binding</keyword>
<feature type="compositionally biased region" description="Basic and acidic residues" evidence="4">
    <location>
        <begin position="74"/>
        <end position="88"/>
    </location>
</feature>
<gene>
    <name evidence="6" type="ORF">IFM89_038639</name>
</gene>
<evidence type="ECO:0000313" key="7">
    <source>
        <dbReference type="Proteomes" id="UP000631114"/>
    </source>
</evidence>
<dbReference type="InterPro" id="IPR000719">
    <property type="entry name" value="Prot_kinase_dom"/>
</dbReference>
<dbReference type="OrthoDB" id="1732493at2759"/>
<accession>A0A835M0U8</accession>
<dbReference type="InterPro" id="IPR008271">
    <property type="entry name" value="Ser/Thr_kinase_AS"/>
</dbReference>
<dbReference type="InterPro" id="IPR011009">
    <property type="entry name" value="Kinase-like_dom_sf"/>
</dbReference>
<keyword evidence="7" id="KW-1185">Reference proteome</keyword>
<proteinExistence type="inferred from homology"/>
<comment type="similarity">
    <text evidence="1">Belongs to the protein kinase superfamily. CMGC Ser/Thr protein kinase family. CDC2/CDKX subfamily.</text>
</comment>
<name>A0A835M0U8_9MAGN</name>
<dbReference type="SUPFAM" id="SSF56112">
    <property type="entry name" value="Protein kinase-like (PK-like)"/>
    <property type="match status" value="1"/>
</dbReference>
<dbReference type="PANTHER" id="PTHR24056">
    <property type="entry name" value="CELL DIVISION PROTEIN KINASE"/>
    <property type="match status" value="1"/>
</dbReference>
<dbReference type="Pfam" id="PF00069">
    <property type="entry name" value="Pkinase"/>
    <property type="match status" value="1"/>
</dbReference>
<feature type="region of interest" description="Disordered" evidence="4">
    <location>
        <begin position="390"/>
        <end position="434"/>
    </location>
</feature>
<feature type="compositionally biased region" description="Basic and acidic residues" evidence="4">
    <location>
        <begin position="561"/>
        <end position="581"/>
    </location>
</feature>
<dbReference type="PROSITE" id="PS00108">
    <property type="entry name" value="PROTEIN_KINASE_ST"/>
    <property type="match status" value="1"/>
</dbReference>
<keyword evidence="3" id="KW-0067">ATP-binding</keyword>
<dbReference type="SMART" id="SM00220">
    <property type="entry name" value="S_TKc"/>
    <property type="match status" value="1"/>
</dbReference>
<feature type="compositionally biased region" description="Basic and acidic residues" evidence="4">
    <location>
        <begin position="529"/>
        <end position="538"/>
    </location>
</feature>
<dbReference type="GO" id="GO:0005524">
    <property type="term" value="F:ATP binding"/>
    <property type="evidence" value="ECO:0007669"/>
    <property type="project" value="UniProtKB-KW"/>
</dbReference>
<dbReference type="PROSITE" id="PS50011">
    <property type="entry name" value="PROTEIN_KINASE_DOM"/>
    <property type="match status" value="1"/>
</dbReference>
<dbReference type="GO" id="GO:0000307">
    <property type="term" value="C:cyclin-dependent protein kinase holoenzyme complex"/>
    <property type="evidence" value="ECO:0007669"/>
    <property type="project" value="TreeGrafter"/>
</dbReference>
<comment type="caution">
    <text evidence="6">The sequence shown here is derived from an EMBL/GenBank/DDBJ whole genome shotgun (WGS) entry which is preliminary data.</text>
</comment>
<dbReference type="GO" id="GO:0032968">
    <property type="term" value="P:positive regulation of transcription elongation by RNA polymerase II"/>
    <property type="evidence" value="ECO:0007669"/>
    <property type="project" value="TreeGrafter"/>
</dbReference>
<feature type="compositionally biased region" description="Basic and acidic residues" evidence="4">
    <location>
        <begin position="45"/>
        <end position="59"/>
    </location>
</feature>
<feature type="domain" description="Protein kinase" evidence="5">
    <location>
        <begin position="62"/>
        <end position="364"/>
    </location>
</feature>
<feature type="compositionally biased region" description="Basic residues" evidence="4">
    <location>
        <begin position="393"/>
        <end position="410"/>
    </location>
</feature>
<reference evidence="6 7" key="1">
    <citation type="submission" date="2020-10" db="EMBL/GenBank/DDBJ databases">
        <title>The Coptis chinensis genome and diversification of protoberbering-type alkaloids.</title>
        <authorList>
            <person name="Wang B."/>
            <person name="Shu S."/>
            <person name="Song C."/>
            <person name="Liu Y."/>
        </authorList>
    </citation>
    <scope>NUCLEOTIDE SEQUENCE [LARGE SCALE GENOMIC DNA]</scope>
    <source>
        <strain evidence="6">HL-2020</strain>
        <tissue evidence="6">Leaf</tissue>
    </source>
</reference>
<dbReference type="Gene3D" id="1.10.510.10">
    <property type="entry name" value="Transferase(Phosphotransferase) domain 1"/>
    <property type="match status" value="1"/>
</dbReference>
<dbReference type="GO" id="GO:0005634">
    <property type="term" value="C:nucleus"/>
    <property type="evidence" value="ECO:0007669"/>
    <property type="project" value="TreeGrafter"/>
</dbReference>